<evidence type="ECO:0000313" key="1">
    <source>
        <dbReference type="EMBL" id="KAJ7997293.1"/>
    </source>
</evidence>
<organism evidence="1 2">
    <name type="scientific">Dallia pectoralis</name>
    <name type="common">Alaska blackfish</name>
    <dbReference type="NCBI Taxonomy" id="75939"/>
    <lineage>
        <taxon>Eukaryota</taxon>
        <taxon>Metazoa</taxon>
        <taxon>Chordata</taxon>
        <taxon>Craniata</taxon>
        <taxon>Vertebrata</taxon>
        <taxon>Euteleostomi</taxon>
        <taxon>Actinopterygii</taxon>
        <taxon>Neopterygii</taxon>
        <taxon>Teleostei</taxon>
        <taxon>Protacanthopterygii</taxon>
        <taxon>Esociformes</taxon>
        <taxon>Umbridae</taxon>
        <taxon>Dallia</taxon>
    </lineage>
</organism>
<comment type="caution">
    <text evidence="1">The sequence shown here is derived from an EMBL/GenBank/DDBJ whole genome shotgun (WGS) entry which is preliminary data.</text>
</comment>
<reference evidence="1" key="1">
    <citation type="submission" date="2021-05" db="EMBL/GenBank/DDBJ databases">
        <authorList>
            <person name="Pan Q."/>
            <person name="Jouanno E."/>
            <person name="Zahm M."/>
            <person name="Klopp C."/>
            <person name="Cabau C."/>
            <person name="Louis A."/>
            <person name="Berthelot C."/>
            <person name="Parey E."/>
            <person name="Roest Crollius H."/>
            <person name="Montfort J."/>
            <person name="Robinson-Rechavi M."/>
            <person name="Bouchez O."/>
            <person name="Lampietro C."/>
            <person name="Lopez Roques C."/>
            <person name="Donnadieu C."/>
            <person name="Postlethwait J."/>
            <person name="Bobe J."/>
            <person name="Dillon D."/>
            <person name="Chandos A."/>
            <person name="von Hippel F."/>
            <person name="Guiguen Y."/>
        </authorList>
    </citation>
    <scope>NUCLEOTIDE SEQUENCE</scope>
    <source>
        <strain evidence="1">YG-Jan2019</strain>
    </source>
</reference>
<dbReference type="EMBL" id="CM055746">
    <property type="protein sequence ID" value="KAJ7997293.1"/>
    <property type="molecule type" value="Genomic_DNA"/>
</dbReference>
<gene>
    <name evidence="1" type="ORF">DPEC_G00227470</name>
</gene>
<protein>
    <submittedName>
        <fullName evidence="1">Uncharacterized protein</fullName>
    </submittedName>
</protein>
<accession>A0ACC2G1A2</accession>
<keyword evidence="2" id="KW-1185">Reference proteome</keyword>
<evidence type="ECO:0000313" key="2">
    <source>
        <dbReference type="Proteomes" id="UP001157502"/>
    </source>
</evidence>
<dbReference type="Proteomes" id="UP001157502">
    <property type="component" value="Chromosome 19"/>
</dbReference>
<sequence length="243" mass="27099">MERCCILQWLILCILSMSECTTEVRGFEGQNVTLPCKYEAKYWGLSHVCWGRGTIPTTGGCNNEIISTDGTKVTNRVLSRYQLLGDLMTGDVSLTIINTNEKDSGVYGCRMQYSGPFNDGKNEITLTIKKDYLTESSSQYPDTFSTSDIKSEPNQGNPWSHSNQVWFIISFLLVLIVLVIASALVFRKQLKRIAGVPKIAHISGSPDGPRTTASSTGPNAEVRVKKHIYEVKQNDRDIYMNCP</sequence>
<name>A0ACC2G1A2_DALPE</name>
<proteinExistence type="predicted"/>